<sequence>MPKPYCPLCLLRRNPTMPNPETLTPLPCPLPDCSARCPPPQPAAHHSRLLYPLQQKPVAPKSCSPLPLHPSQALSRLPDHPMPNPNPSPKLSLTLAKMPIYS</sequence>
<dbReference type="EMBL" id="CM035429">
    <property type="protein sequence ID" value="KAH7300184.1"/>
    <property type="molecule type" value="Genomic_DNA"/>
</dbReference>
<evidence type="ECO:0000256" key="1">
    <source>
        <dbReference type="SAM" id="MobiDB-lite"/>
    </source>
</evidence>
<gene>
    <name evidence="5" type="ORF">KP509_02G069400</name>
    <name evidence="4" type="ORF">KP509_05G055300</name>
    <name evidence="2" type="ORF">KP509_24G048900</name>
    <name evidence="3" type="ORF">KP509_24G080400</name>
</gene>
<feature type="region of interest" description="Disordered" evidence="1">
    <location>
        <begin position="58"/>
        <end position="102"/>
    </location>
</feature>
<dbReference type="EMBL" id="CM035429">
    <property type="protein sequence ID" value="KAH7300824.1"/>
    <property type="molecule type" value="Genomic_DNA"/>
</dbReference>
<protein>
    <submittedName>
        <fullName evidence="2">Uncharacterized protein</fullName>
    </submittedName>
</protein>
<proteinExistence type="predicted"/>
<dbReference type="Proteomes" id="UP000825935">
    <property type="component" value="Chromosome 24"/>
</dbReference>
<dbReference type="AlphaFoldDB" id="A0A8T2RWU3"/>
<comment type="caution">
    <text evidence="2">The sequence shown here is derived from an EMBL/GenBank/DDBJ whole genome shotgun (WGS) entry which is preliminary data.</text>
</comment>
<dbReference type="EMBL" id="CM035410">
    <property type="protein sequence ID" value="KAH7437075.1"/>
    <property type="molecule type" value="Genomic_DNA"/>
</dbReference>
<evidence type="ECO:0000313" key="3">
    <source>
        <dbReference type="EMBL" id="KAH7300824.1"/>
    </source>
</evidence>
<evidence type="ECO:0000313" key="2">
    <source>
        <dbReference type="EMBL" id="KAH7300184.1"/>
    </source>
</evidence>
<evidence type="ECO:0000313" key="6">
    <source>
        <dbReference type="Proteomes" id="UP000825935"/>
    </source>
</evidence>
<reference evidence="2" key="1">
    <citation type="submission" date="2021-08" db="EMBL/GenBank/DDBJ databases">
        <title>WGS assembly of Ceratopteris richardii.</title>
        <authorList>
            <person name="Marchant D.B."/>
            <person name="Chen G."/>
            <person name="Jenkins J."/>
            <person name="Shu S."/>
            <person name="Leebens-Mack J."/>
            <person name="Grimwood J."/>
            <person name="Schmutz J."/>
            <person name="Soltis P."/>
            <person name="Soltis D."/>
            <person name="Chen Z.-H."/>
        </authorList>
    </citation>
    <scope>NUCLEOTIDE SEQUENCE</scope>
    <source>
        <strain evidence="2">Whitten #5841</strain>
        <tissue evidence="2">Leaf</tissue>
    </source>
</reference>
<organism evidence="2 6">
    <name type="scientific">Ceratopteris richardii</name>
    <name type="common">Triangle waterfern</name>
    <dbReference type="NCBI Taxonomy" id="49495"/>
    <lineage>
        <taxon>Eukaryota</taxon>
        <taxon>Viridiplantae</taxon>
        <taxon>Streptophyta</taxon>
        <taxon>Embryophyta</taxon>
        <taxon>Tracheophyta</taxon>
        <taxon>Polypodiopsida</taxon>
        <taxon>Polypodiidae</taxon>
        <taxon>Polypodiales</taxon>
        <taxon>Pteridineae</taxon>
        <taxon>Pteridaceae</taxon>
        <taxon>Parkerioideae</taxon>
        <taxon>Ceratopteris</taxon>
    </lineage>
</organism>
<keyword evidence="6" id="KW-1185">Reference proteome</keyword>
<name>A0A8T2RWU3_CERRI</name>
<accession>A0A8T2RWU3</accession>
<evidence type="ECO:0000313" key="5">
    <source>
        <dbReference type="EMBL" id="KAH7444200.1"/>
    </source>
</evidence>
<dbReference type="Proteomes" id="UP000825935">
    <property type="component" value="Chromosome 2"/>
</dbReference>
<evidence type="ECO:0000313" key="4">
    <source>
        <dbReference type="EMBL" id="KAH7437075.1"/>
    </source>
</evidence>
<dbReference type="Proteomes" id="UP000825935">
    <property type="component" value="Chromosome 5"/>
</dbReference>
<dbReference type="EMBL" id="CM035407">
    <property type="protein sequence ID" value="KAH7444200.1"/>
    <property type="molecule type" value="Genomic_DNA"/>
</dbReference>